<dbReference type="AlphaFoldDB" id="A0A0C3NKP3"/>
<reference evidence="1 2" key="1">
    <citation type="submission" date="2014-07" db="EMBL/GenBank/DDBJ databases">
        <title>Porphyromonadaceae bacterium OUH 308042 = ATCC BAA-2681 = DSM 28342 draft genome.</title>
        <authorList>
            <person name="Sydenham T.V."/>
            <person name="Hasman H."/>
            <person name="Justensen U.S."/>
        </authorList>
    </citation>
    <scope>NUCLEOTIDE SEQUENCE [LARGE SCALE GENOMIC DNA]</scope>
    <source>
        <strain evidence="1 2">OUH 308042</strain>
    </source>
</reference>
<dbReference type="Proteomes" id="UP000031980">
    <property type="component" value="Unassembled WGS sequence"/>
</dbReference>
<dbReference type="InterPro" id="IPR045738">
    <property type="entry name" value="DUF6088"/>
</dbReference>
<evidence type="ECO:0000313" key="2">
    <source>
        <dbReference type="Proteomes" id="UP000031980"/>
    </source>
</evidence>
<proteinExistence type="predicted"/>
<sequence length="201" mass="22724">MHSIEDRILTSIAKRGRGAIISPLDYASYGNSKAVQKAFERLTIAEKLIRVARGIYCYPKIEKVLGLGVLHPTFEEIAAAIARRDKARIVPTGIYALNKLGLSTQVPMNVVYLTDGSPRKVKLHGERGIQFKHTAKKNLAFQNDFAMLLTFALREIGEDRLTENQLAHIRKLLKNVPFESIKRDFPLIPAWIRKIILTAYE</sequence>
<name>A0A0C3NKP3_9PORP</name>
<dbReference type="Pfam" id="PF19570">
    <property type="entry name" value="DUF6088"/>
    <property type="match status" value="1"/>
</dbReference>
<comment type="caution">
    <text evidence="1">The sequence shown here is derived from an EMBL/GenBank/DDBJ whole genome shotgun (WGS) entry which is preliminary data.</text>
</comment>
<dbReference type="RefSeq" id="WP_041504824.1">
    <property type="nucleotide sequence ID" value="NZ_JPIU01000025.1"/>
</dbReference>
<evidence type="ECO:0008006" key="3">
    <source>
        <dbReference type="Google" id="ProtNLM"/>
    </source>
</evidence>
<dbReference type="EMBL" id="JPIU01000025">
    <property type="protein sequence ID" value="KIO46787.1"/>
    <property type="molecule type" value="Genomic_DNA"/>
</dbReference>
<protein>
    <recommendedName>
        <fullName evidence="3">Type IV toxin-antitoxin system AbiEi family antitoxin domain-containing protein</fullName>
    </recommendedName>
</protein>
<dbReference type="OrthoDB" id="9798200at2"/>
<accession>A0A0C3NKP3</accession>
<keyword evidence="2" id="KW-1185">Reference proteome</keyword>
<organism evidence="1 2">
    <name type="scientific">Sanguibacteroides justesenii</name>
    <dbReference type="NCBI Taxonomy" id="1547597"/>
    <lineage>
        <taxon>Bacteria</taxon>
        <taxon>Pseudomonadati</taxon>
        <taxon>Bacteroidota</taxon>
        <taxon>Bacteroidia</taxon>
        <taxon>Bacteroidales</taxon>
        <taxon>Porphyromonadaceae</taxon>
        <taxon>Sanguibacteroides</taxon>
    </lineage>
</organism>
<evidence type="ECO:0000313" key="1">
    <source>
        <dbReference type="EMBL" id="KIO46787.1"/>
    </source>
</evidence>
<gene>
    <name evidence="1" type="ORF">BA92_02715</name>
</gene>